<dbReference type="AlphaFoldDB" id="A0A840CRS8"/>
<feature type="compositionally biased region" description="Gly residues" evidence="1">
    <location>
        <begin position="22"/>
        <end position="38"/>
    </location>
</feature>
<reference evidence="3 4" key="1">
    <citation type="submission" date="2020-08" db="EMBL/GenBank/DDBJ databases">
        <title>Genomic Encyclopedia of Type Strains, Phase IV (KMG-IV): sequencing the most valuable type-strain genomes for metagenomic binning, comparative biology and taxonomic classification.</title>
        <authorList>
            <person name="Goeker M."/>
        </authorList>
    </citation>
    <scope>NUCLEOTIDE SEQUENCE [LARGE SCALE GENOMIC DNA]</scope>
    <source>
        <strain evidence="3 4">DSM 104969</strain>
    </source>
</reference>
<comment type="caution">
    <text evidence="3">The sequence shown here is derived from an EMBL/GenBank/DDBJ whole genome shotgun (WGS) entry which is preliminary data.</text>
</comment>
<name>A0A840CRS8_9BACT</name>
<feature type="compositionally biased region" description="Basic and acidic residues" evidence="1">
    <location>
        <begin position="145"/>
        <end position="172"/>
    </location>
</feature>
<feature type="signal peptide" evidence="2">
    <location>
        <begin position="1"/>
        <end position="18"/>
    </location>
</feature>
<evidence type="ECO:0000313" key="3">
    <source>
        <dbReference type="EMBL" id="MBB4035232.1"/>
    </source>
</evidence>
<feature type="compositionally biased region" description="Basic and acidic residues" evidence="1">
    <location>
        <begin position="70"/>
        <end position="95"/>
    </location>
</feature>
<keyword evidence="2" id="KW-0732">Signal</keyword>
<dbReference type="EMBL" id="JACIEP010000003">
    <property type="protein sequence ID" value="MBB4035232.1"/>
    <property type="molecule type" value="Genomic_DNA"/>
</dbReference>
<feature type="chain" id="PRO_5032622098" evidence="2">
    <location>
        <begin position="19"/>
        <end position="189"/>
    </location>
</feature>
<protein>
    <submittedName>
        <fullName evidence="3">Spy/CpxP family protein refolding chaperone</fullName>
    </submittedName>
</protein>
<feature type="compositionally biased region" description="Basic and acidic residues" evidence="1">
    <location>
        <begin position="102"/>
        <end position="125"/>
    </location>
</feature>
<gene>
    <name evidence="3" type="ORF">GGR21_001121</name>
</gene>
<accession>A0A840CRS8</accession>
<organism evidence="3 4">
    <name type="scientific">Dysgonomonas hofstadii</name>
    <dbReference type="NCBI Taxonomy" id="637886"/>
    <lineage>
        <taxon>Bacteria</taxon>
        <taxon>Pseudomonadati</taxon>
        <taxon>Bacteroidota</taxon>
        <taxon>Bacteroidia</taxon>
        <taxon>Bacteroidales</taxon>
        <taxon>Dysgonomonadaceae</taxon>
        <taxon>Dysgonomonas</taxon>
    </lineage>
</organism>
<keyword evidence="4" id="KW-1185">Reference proteome</keyword>
<evidence type="ECO:0000313" key="4">
    <source>
        <dbReference type="Proteomes" id="UP000555103"/>
    </source>
</evidence>
<evidence type="ECO:0000256" key="2">
    <source>
        <dbReference type="SAM" id="SignalP"/>
    </source>
</evidence>
<feature type="region of interest" description="Disordered" evidence="1">
    <location>
        <begin position="70"/>
        <end position="125"/>
    </location>
</feature>
<proteinExistence type="predicted"/>
<dbReference type="Proteomes" id="UP000555103">
    <property type="component" value="Unassembled WGS sequence"/>
</dbReference>
<feature type="region of interest" description="Disordered" evidence="1">
    <location>
        <begin position="145"/>
        <end position="189"/>
    </location>
</feature>
<feature type="region of interest" description="Disordered" evidence="1">
    <location>
        <begin position="19"/>
        <end position="49"/>
    </location>
</feature>
<evidence type="ECO:0000256" key="1">
    <source>
        <dbReference type="SAM" id="MobiDB-lite"/>
    </source>
</evidence>
<sequence>MKTLATVILLSISINLVAQPPMGGGGGGRPPGGPGGGRPPMHSMNQQEDNFIITGLPDIQDLSLKQREQLSKALSDERKDVSKLMKEKQELEREAQNPGLASKDRVKMMEKAEKTDDKIRKKEEKYDKKIRKILSDEQYLQFKEKKNEIRFLDQRRPNGQRQRPDGKDRQDRPMTPPDEPMGGMGEDMF</sequence>
<dbReference type="RefSeq" id="WP_183306171.1">
    <property type="nucleotide sequence ID" value="NZ_JACIEP010000003.1"/>
</dbReference>